<dbReference type="GO" id="GO:0004222">
    <property type="term" value="F:metalloendopeptidase activity"/>
    <property type="evidence" value="ECO:0007669"/>
    <property type="project" value="InterPro"/>
</dbReference>
<dbReference type="CDD" id="cd07331">
    <property type="entry name" value="M48C_Oma1_like"/>
    <property type="match status" value="1"/>
</dbReference>
<sequence length="448" mass="50535">MIHCAIRSLRVPYGFTLCNRFLSPVLPQTRLLSDTVHKSKLLQLYSTTRQLRKPLVSPKWSTTSRITATSSLQLAHCRLFHTSQPRKAIPPLVWLILRPFANLAAVLFGRIFRKAWKKLPQEKRDKIILRLKRNRSKVLGAAGALTFGIFLYVLAHLEEAPYSKRKRFILFSRQDMRNLCEQAEQEILSTSASKVLPHRHPLSKTIVRVMAQIMESNHQAIIDSGVTSWNIYVLDEPEISNAMVLPNGTVFVFSGIADTCSSDDQLGAILAHEVAHVLLNHQAETLSKEHLSSFIFLFIITAIWAVLPDFAAFLSHIFASQTSQIFISLPFSRLMESEADAVGLNLAAKACLDVREASVFWAKMALREELGCEEAPMEILSSHPSHESRQKAIDELIPDALKLRESCKCKKLSPADPRMKFGLHKLRLKEAESKGCLSCKSIFSHYDI</sequence>
<keyword evidence="2" id="KW-0645">Protease</keyword>
<evidence type="ECO:0000256" key="10">
    <source>
        <dbReference type="SAM" id="Phobius"/>
    </source>
</evidence>
<evidence type="ECO:0000256" key="9">
    <source>
        <dbReference type="ARBA" id="ARBA00042978"/>
    </source>
</evidence>
<dbReference type="RefSeq" id="XP_052127680.1">
    <property type="nucleotide sequence ID" value="XM_052271720.1"/>
</dbReference>
<dbReference type="GeneID" id="113214156"/>
<dbReference type="PANTHER" id="PTHR22726">
    <property type="entry name" value="METALLOENDOPEPTIDASE OMA1"/>
    <property type="match status" value="1"/>
</dbReference>
<keyword evidence="12" id="KW-1185">Reference proteome</keyword>
<dbReference type="GO" id="GO:0046872">
    <property type="term" value="F:metal ion binding"/>
    <property type="evidence" value="ECO:0007669"/>
    <property type="project" value="UniProtKB-KW"/>
</dbReference>
<feature type="transmembrane region" description="Helical" evidence="10">
    <location>
        <begin position="294"/>
        <end position="319"/>
    </location>
</feature>
<evidence type="ECO:0000259" key="11">
    <source>
        <dbReference type="Pfam" id="PF01435"/>
    </source>
</evidence>
<dbReference type="AlphaFoldDB" id="A0A9C6XQQ9"/>
<gene>
    <name evidence="13 14" type="primary">LOC113214156</name>
</gene>
<dbReference type="Pfam" id="PF01435">
    <property type="entry name" value="Peptidase_M48"/>
    <property type="match status" value="1"/>
</dbReference>
<dbReference type="GO" id="GO:0006515">
    <property type="term" value="P:protein quality control for misfolded or incompletely synthesized proteins"/>
    <property type="evidence" value="ECO:0007669"/>
    <property type="project" value="TreeGrafter"/>
</dbReference>
<keyword evidence="10" id="KW-0472">Membrane</keyword>
<evidence type="ECO:0000256" key="6">
    <source>
        <dbReference type="ARBA" id="ARBA00023049"/>
    </source>
</evidence>
<comment type="cofactor">
    <cofactor evidence="1">
        <name>Zn(2+)</name>
        <dbReference type="ChEBI" id="CHEBI:29105"/>
    </cofactor>
</comment>
<dbReference type="GO" id="GO:0005743">
    <property type="term" value="C:mitochondrial inner membrane"/>
    <property type="evidence" value="ECO:0007669"/>
    <property type="project" value="TreeGrafter"/>
</dbReference>
<reference evidence="13 14" key="1">
    <citation type="submission" date="2025-04" db="UniProtKB">
        <authorList>
            <consortium name="RefSeq"/>
        </authorList>
    </citation>
    <scope>IDENTIFICATION</scope>
    <source>
        <tissue evidence="13 14">Whole organism</tissue>
    </source>
</reference>
<keyword evidence="4" id="KW-0378">Hydrolase</keyword>
<protein>
    <recommendedName>
        <fullName evidence="8">Metalloendopeptidase OMA1, mitochondrial</fullName>
    </recommendedName>
    <alternativeName>
        <fullName evidence="9">Overlapping with the m-AAA protease 1 homolog</fullName>
    </alternativeName>
</protein>
<evidence type="ECO:0000256" key="4">
    <source>
        <dbReference type="ARBA" id="ARBA00022801"/>
    </source>
</evidence>
<feature type="transmembrane region" description="Helical" evidence="10">
    <location>
        <begin position="138"/>
        <end position="157"/>
    </location>
</feature>
<dbReference type="GO" id="GO:0034982">
    <property type="term" value="P:mitochondrial protein processing"/>
    <property type="evidence" value="ECO:0007669"/>
    <property type="project" value="TreeGrafter"/>
</dbReference>
<evidence type="ECO:0000256" key="8">
    <source>
        <dbReference type="ARBA" id="ARBA00040360"/>
    </source>
</evidence>
<evidence type="ECO:0000256" key="5">
    <source>
        <dbReference type="ARBA" id="ARBA00022833"/>
    </source>
</evidence>
<proteinExistence type="inferred from homology"/>
<dbReference type="OrthoDB" id="7464992at2759"/>
<dbReference type="Gene3D" id="3.30.2010.10">
    <property type="entry name" value="Metalloproteases ('zincins'), catalytic domain"/>
    <property type="match status" value="1"/>
</dbReference>
<dbReference type="InterPro" id="IPR051156">
    <property type="entry name" value="Mito/Outer_Membr_Metalloprot"/>
</dbReference>
<dbReference type="InterPro" id="IPR001915">
    <property type="entry name" value="Peptidase_M48"/>
</dbReference>
<comment type="similarity">
    <text evidence="7">Belongs to the peptidase M48 family.</text>
</comment>
<keyword evidence="5" id="KW-0862">Zinc</keyword>
<evidence type="ECO:0000313" key="13">
    <source>
        <dbReference type="RefSeq" id="XP_052127679.1"/>
    </source>
</evidence>
<evidence type="ECO:0000256" key="7">
    <source>
        <dbReference type="ARBA" id="ARBA00038233"/>
    </source>
</evidence>
<dbReference type="KEGG" id="foc:113214156"/>
<evidence type="ECO:0000313" key="14">
    <source>
        <dbReference type="RefSeq" id="XP_052127680.1"/>
    </source>
</evidence>
<keyword evidence="6" id="KW-0482">Metalloprotease</keyword>
<dbReference type="RefSeq" id="XP_052127679.1">
    <property type="nucleotide sequence ID" value="XM_052271719.1"/>
</dbReference>
<keyword evidence="3" id="KW-0479">Metal-binding</keyword>
<accession>A0A9C6XQQ9</accession>
<evidence type="ECO:0000256" key="2">
    <source>
        <dbReference type="ARBA" id="ARBA00022670"/>
    </source>
</evidence>
<evidence type="ECO:0000313" key="12">
    <source>
        <dbReference type="Proteomes" id="UP000504606"/>
    </source>
</evidence>
<dbReference type="Proteomes" id="UP000504606">
    <property type="component" value="Unplaced"/>
</dbReference>
<keyword evidence="10" id="KW-0812">Transmembrane</keyword>
<dbReference type="PANTHER" id="PTHR22726:SF1">
    <property type="entry name" value="METALLOENDOPEPTIDASE OMA1, MITOCHONDRIAL"/>
    <property type="match status" value="1"/>
</dbReference>
<keyword evidence="10" id="KW-1133">Transmembrane helix</keyword>
<evidence type="ECO:0000256" key="1">
    <source>
        <dbReference type="ARBA" id="ARBA00001947"/>
    </source>
</evidence>
<organism evidence="12 13">
    <name type="scientific">Frankliniella occidentalis</name>
    <name type="common">Western flower thrips</name>
    <name type="synonym">Euthrips occidentalis</name>
    <dbReference type="NCBI Taxonomy" id="133901"/>
    <lineage>
        <taxon>Eukaryota</taxon>
        <taxon>Metazoa</taxon>
        <taxon>Ecdysozoa</taxon>
        <taxon>Arthropoda</taxon>
        <taxon>Hexapoda</taxon>
        <taxon>Insecta</taxon>
        <taxon>Pterygota</taxon>
        <taxon>Neoptera</taxon>
        <taxon>Paraneoptera</taxon>
        <taxon>Thysanoptera</taxon>
        <taxon>Terebrantia</taxon>
        <taxon>Thripoidea</taxon>
        <taxon>Thripidae</taxon>
        <taxon>Frankliniella</taxon>
    </lineage>
</organism>
<evidence type="ECO:0000256" key="3">
    <source>
        <dbReference type="ARBA" id="ARBA00022723"/>
    </source>
</evidence>
<name>A0A9C6XQQ9_FRAOC</name>
<feature type="domain" description="Peptidase M48" evidence="11">
    <location>
        <begin position="226"/>
        <end position="396"/>
    </location>
</feature>